<sequence>MQDHLNEQDLEETFLPPRTPNSFQGPPFYCRLLLPVFPSLSFLVAVRAIREGNRHFSRRHRSLVIFAPSSPFAGHLVKELLDTFLFTMYPFVH</sequence>
<reference evidence="2 3" key="1">
    <citation type="submission" date="2016-05" db="EMBL/GenBank/DDBJ databases">
        <title>Genome sequencing reveals origins of a unique bacterial endosymbiosis in the earliest lineages of terrestrial Fungi.</title>
        <authorList>
            <consortium name="DOE Joint Genome Institute"/>
            <person name="Uehling J."/>
            <person name="Gryganskyi A."/>
            <person name="Hameed K."/>
            <person name="Tschaplinski T."/>
            <person name="Misztal P."/>
            <person name="Wu S."/>
            <person name="Desiro A."/>
            <person name="Vande Pol N."/>
            <person name="Du Z.-Y."/>
            <person name="Zienkiewicz A."/>
            <person name="Zienkiewicz K."/>
            <person name="Morin E."/>
            <person name="Tisserant E."/>
            <person name="Splivallo R."/>
            <person name="Hainaut M."/>
            <person name="Henrissat B."/>
            <person name="Ohm R."/>
            <person name="Kuo A."/>
            <person name="Yan J."/>
            <person name="Lipzen A."/>
            <person name="Nolan M."/>
            <person name="Labutti K."/>
            <person name="Barry K."/>
            <person name="Goldstein A."/>
            <person name="Labbe J."/>
            <person name="Schadt C."/>
            <person name="Tuskan G."/>
            <person name="Grigoriev I."/>
            <person name="Martin F."/>
            <person name="Vilgalys R."/>
            <person name="Bonito G."/>
        </authorList>
    </citation>
    <scope>NUCLEOTIDE SEQUENCE [LARGE SCALE GENOMIC DNA]</scope>
    <source>
        <strain evidence="2 3">AG-77</strain>
    </source>
</reference>
<gene>
    <name evidence="2" type="ORF">K457DRAFT_673200</name>
</gene>
<evidence type="ECO:0000313" key="2">
    <source>
        <dbReference type="EMBL" id="OAQ26768.1"/>
    </source>
</evidence>
<protein>
    <submittedName>
        <fullName evidence="2">Uncharacterized protein</fullName>
    </submittedName>
</protein>
<keyword evidence="3" id="KW-1185">Reference proteome</keyword>
<accession>A0A197JP80</accession>
<dbReference type="Proteomes" id="UP000078512">
    <property type="component" value="Unassembled WGS sequence"/>
</dbReference>
<organism evidence="2 3">
    <name type="scientific">Linnemannia elongata AG-77</name>
    <dbReference type="NCBI Taxonomy" id="1314771"/>
    <lineage>
        <taxon>Eukaryota</taxon>
        <taxon>Fungi</taxon>
        <taxon>Fungi incertae sedis</taxon>
        <taxon>Mucoromycota</taxon>
        <taxon>Mortierellomycotina</taxon>
        <taxon>Mortierellomycetes</taxon>
        <taxon>Mortierellales</taxon>
        <taxon>Mortierellaceae</taxon>
        <taxon>Linnemannia</taxon>
    </lineage>
</organism>
<evidence type="ECO:0000256" key="1">
    <source>
        <dbReference type="SAM" id="Phobius"/>
    </source>
</evidence>
<evidence type="ECO:0000313" key="3">
    <source>
        <dbReference type="Proteomes" id="UP000078512"/>
    </source>
</evidence>
<keyword evidence="1" id="KW-1133">Transmembrane helix</keyword>
<dbReference type="EMBL" id="KV442063">
    <property type="protein sequence ID" value="OAQ26768.1"/>
    <property type="molecule type" value="Genomic_DNA"/>
</dbReference>
<dbReference type="AlphaFoldDB" id="A0A197JP80"/>
<proteinExistence type="predicted"/>
<name>A0A197JP80_9FUNG</name>
<keyword evidence="1" id="KW-0812">Transmembrane</keyword>
<keyword evidence="1" id="KW-0472">Membrane</keyword>
<feature type="transmembrane region" description="Helical" evidence="1">
    <location>
        <begin position="32"/>
        <end position="49"/>
    </location>
</feature>